<evidence type="ECO:0008006" key="5">
    <source>
        <dbReference type="Google" id="ProtNLM"/>
    </source>
</evidence>
<organism evidence="3 4">
    <name type="scientific">Mycobacterium szulgai</name>
    <dbReference type="NCBI Taxonomy" id="1787"/>
    <lineage>
        <taxon>Bacteria</taxon>
        <taxon>Bacillati</taxon>
        <taxon>Actinomycetota</taxon>
        <taxon>Actinomycetes</taxon>
        <taxon>Mycobacteriales</taxon>
        <taxon>Mycobacteriaceae</taxon>
        <taxon>Mycobacterium</taxon>
    </lineage>
</organism>
<dbReference type="Gene3D" id="3.90.220.20">
    <property type="entry name" value="DNA methylase specificity domains"/>
    <property type="match status" value="2"/>
</dbReference>
<evidence type="ECO:0000256" key="1">
    <source>
        <dbReference type="ARBA" id="ARBA00022747"/>
    </source>
</evidence>
<dbReference type="SUPFAM" id="SSF116734">
    <property type="entry name" value="DNA methylase specificity domain"/>
    <property type="match status" value="2"/>
</dbReference>
<dbReference type="GO" id="GO:0009307">
    <property type="term" value="P:DNA restriction-modification system"/>
    <property type="evidence" value="ECO:0007669"/>
    <property type="project" value="UniProtKB-KW"/>
</dbReference>
<dbReference type="InterPro" id="IPR044946">
    <property type="entry name" value="Restrct_endonuc_typeI_TRD_sf"/>
</dbReference>
<gene>
    <name evidence="3" type="ORF">AWC27_15185</name>
</gene>
<evidence type="ECO:0000256" key="2">
    <source>
        <dbReference type="ARBA" id="ARBA00023125"/>
    </source>
</evidence>
<protein>
    <recommendedName>
        <fullName evidence="5">Type I restriction modification DNA specificity domain-containing protein</fullName>
    </recommendedName>
</protein>
<dbReference type="EMBL" id="LQPW01000178">
    <property type="protein sequence ID" value="ORW87725.1"/>
    <property type="molecule type" value="Genomic_DNA"/>
</dbReference>
<dbReference type="PANTHER" id="PTHR30408:SF12">
    <property type="entry name" value="TYPE I RESTRICTION ENZYME MJAVIII SPECIFICITY SUBUNIT"/>
    <property type="match status" value="1"/>
</dbReference>
<sequence length="281" mass="30881">MASESFRRQLDVLKGQTDMAPYVSLSDQRSIEIELPHIDEQRAIAGVLGALDDKIAANKRLVEAARKLASGRFVGSLSVSIKIPVSDAIVMLCRGVTPKYVDRNGITVLNQKCVRDQRVSLDQARLMAPLSNRLDRMLQKNDVLVNSTGVGTLGRAARWTRESGVTVDSHITIARFDEFVVDPVCAGFALLRLENEIEALAEGSTGQTELRRELLGSLILEVPARSEQARLGRELDELDSLERSRLDESRLLACARDELLPLLMSGKLGVKHAEAVVSEVL</sequence>
<dbReference type="AlphaFoldDB" id="A0A1X2DHL9"/>
<comment type="caution">
    <text evidence="3">The sequence shown here is derived from an EMBL/GenBank/DDBJ whole genome shotgun (WGS) entry which is preliminary data.</text>
</comment>
<dbReference type="PANTHER" id="PTHR30408">
    <property type="entry name" value="TYPE-1 RESTRICTION ENZYME ECOKI SPECIFICITY PROTEIN"/>
    <property type="match status" value="1"/>
</dbReference>
<reference evidence="3 4" key="1">
    <citation type="submission" date="2016-01" db="EMBL/GenBank/DDBJ databases">
        <title>The new phylogeny of the genus Mycobacterium.</title>
        <authorList>
            <person name="Tarcisio F."/>
            <person name="Conor M."/>
            <person name="Antonella G."/>
            <person name="Elisabetta G."/>
            <person name="Giulia F.S."/>
            <person name="Sara T."/>
            <person name="Anna F."/>
            <person name="Clotilde B."/>
            <person name="Roberto B."/>
            <person name="Veronica D.S."/>
            <person name="Fabio R."/>
            <person name="Monica P."/>
            <person name="Olivier J."/>
            <person name="Enrico T."/>
            <person name="Nicola S."/>
        </authorList>
    </citation>
    <scope>NUCLEOTIDE SEQUENCE [LARGE SCALE GENOMIC DNA]</scope>
    <source>
        <strain evidence="3 4">DSM 44166</strain>
    </source>
</reference>
<keyword evidence="1" id="KW-0680">Restriction system</keyword>
<dbReference type="InterPro" id="IPR052021">
    <property type="entry name" value="Type-I_RS_S_subunit"/>
</dbReference>
<accession>A0A1X2DHL9</accession>
<keyword evidence="4" id="KW-1185">Reference proteome</keyword>
<name>A0A1X2DHL9_MYCSZ</name>
<dbReference type="Proteomes" id="UP000193317">
    <property type="component" value="Unassembled WGS sequence"/>
</dbReference>
<proteinExistence type="predicted"/>
<evidence type="ECO:0000313" key="4">
    <source>
        <dbReference type="Proteomes" id="UP000193317"/>
    </source>
</evidence>
<dbReference type="GO" id="GO:0003677">
    <property type="term" value="F:DNA binding"/>
    <property type="evidence" value="ECO:0007669"/>
    <property type="project" value="UniProtKB-KW"/>
</dbReference>
<dbReference type="Gene3D" id="1.10.287.1120">
    <property type="entry name" value="Bipartite methylase S protein"/>
    <property type="match status" value="1"/>
</dbReference>
<keyword evidence="2" id="KW-0238">DNA-binding</keyword>
<evidence type="ECO:0000313" key="3">
    <source>
        <dbReference type="EMBL" id="ORW87725.1"/>
    </source>
</evidence>